<evidence type="ECO:0000256" key="5">
    <source>
        <dbReference type="ARBA" id="ARBA00031841"/>
    </source>
</evidence>
<dbReference type="InterPro" id="IPR039255">
    <property type="entry name" value="YceD_bac"/>
</dbReference>
<dbReference type="AlphaFoldDB" id="A0AA41W748"/>
<evidence type="ECO:0000256" key="4">
    <source>
        <dbReference type="ARBA" id="ARBA00022517"/>
    </source>
</evidence>
<evidence type="ECO:0000256" key="1">
    <source>
        <dbReference type="ARBA" id="ARBA00002868"/>
    </source>
</evidence>
<gene>
    <name evidence="6" type="ORF">NAF29_09260</name>
</gene>
<dbReference type="RefSeq" id="WP_251261266.1">
    <property type="nucleotide sequence ID" value="NZ_JAMQGP010000003.1"/>
</dbReference>
<comment type="similarity">
    <text evidence="2">Belongs to the DUF177 domain family.</text>
</comment>
<evidence type="ECO:0000313" key="7">
    <source>
        <dbReference type="Proteomes" id="UP001165393"/>
    </source>
</evidence>
<comment type="function">
    <text evidence="1">Plays a role in synthesis, processing and/or stability of 23S rRNA.</text>
</comment>
<protein>
    <recommendedName>
        <fullName evidence="3">Large ribosomal RNA subunit accumulation protein YceD</fullName>
    </recommendedName>
    <alternativeName>
        <fullName evidence="5">23S rRNA accumulation protein YceD</fullName>
    </alternativeName>
</protein>
<organism evidence="6 7">
    <name type="scientific">Echinimonas agarilytica</name>
    <dbReference type="NCBI Taxonomy" id="1215918"/>
    <lineage>
        <taxon>Bacteria</taxon>
        <taxon>Pseudomonadati</taxon>
        <taxon>Pseudomonadota</taxon>
        <taxon>Gammaproteobacteria</taxon>
        <taxon>Alteromonadales</taxon>
        <taxon>Echinimonadaceae</taxon>
        <taxon>Echinimonas</taxon>
    </lineage>
</organism>
<keyword evidence="4" id="KW-0690">Ribosome biogenesis</keyword>
<name>A0AA41W748_9GAMM</name>
<reference evidence="6 7" key="1">
    <citation type="journal article" date="2013" name="Antonie Van Leeuwenhoek">
        <title>Echinimonas agarilytica gen. nov., sp. nov., a new gammaproteobacterium isolated from the sea urchin Strongylocentrotus intermedius.</title>
        <authorList>
            <person name="Nedashkovskaya O.I."/>
            <person name="Stenkova A.M."/>
            <person name="Zhukova N.V."/>
            <person name="Van Trappen S."/>
            <person name="Lee J.S."/>
            <person name="Kim S.B."/>
        </authorList>
    </citation>
    <scope>NUCLEOTIDE SEQUENCE [LARGE SCALE GENOMIC DNA]</scope>
    <source>
        <strain evidence="6 7">KMM 6351</strain>
    </source>
</reference>
<comment type="caution">
    <text evidence="6">The sequence shown here is derived from an EMBL/GenBank/DDBJ whole genome shotgun (WGS) entry which is preliminary data.</text>
</comment>
<evidence type="ECO:0000313" key="6">
    <source>
        <dbReference type="EMBL" id="MCM2679851.1"/>
    </source>
</evidence>
<sequence length="174" mass="19363">MQKVNIPVHLDPGRSATKQQCFDGVIPQRVLQRLSDVSVEDGGVDVAIACDRDEQHLATLTVTINTQLKLECQRCNEPFLHDIGINVIYSPVKDDAAAEQLPAEYEAVILPEADNLNLHQLIEDEILLAVPYVPMHLPSECKQESHTSWGKTDDAQEDKPNPFAVLNKLKSSEE</sequence>
<dbReference type="PANTHER" id="PTHR38099">
    <property type="entry name" value="LARGE RIBOSOMAL RNA SUBUNIT ACCUMULATION PROTEIN YCED"/>
    <property type="match status" value="1"/>
</dbReference>
<dbReference type="Proteomes" id="UP001165393">
    <property type="component" value="Unassembled WGS sequence"/>
</dbReference>
<dbReference type="GO" id="GO:0042254">
    <property type="term" value="P:ribosome biogenesis"/>
    <property type="evidence" value="ECO:0007669"/>
    <property type="project" value="UniProtKB-KW"/>
</dbReference>
<dbReference type="EMBL" id="JAMQGP010000003">
    <property type="protein sequence ID" value="MCM2679851.1"/>
    <property type="molecule type" value="Genomic_DNA"/>
</dbReference>
<dbReference type="Pfam" id="PF02620">
    <property type="entry name" value="YceD"/>
    <property type="match status" value="1"/>
</dbReference>
<accession>A0AA41W748</accession>
<dbReference type="PANTHER" id="PTHR38099:SF1">
    <property type="entry name" value="LARGE RIBOSOMAL RNA SUBUNIT ACCUMULATION PROTEIN YCED"/>
    <property type="match status" value="1"/>
</dbReference>
<dbReference type="GO" id="GO:0005829">
    <property type="term" value="C:cytosol"/>
    <property type="evidence" value="ECO:0007669"/>
    <property type="project" value="TreeGrafter"/>
</dbReference>
<proteinExistence type="inferred from homology"/>
<evidence type="ECO:0000256" key="3">
    <source>
        <dbReference type="ARBA" id="ARBA00015716"/>
    </source>
</evidence>
<dbReference type="InterPro" id="IPR003772">
    <property type="entry name" value="YceD"/>
</dbReference>
<keyword evidence="7" id="KW-1185">Reference proteome</keyword>
<evidence type="ECO:0000256" key="2">
    <source>
        <dbReference type="ARBA" id="ARBA00010740"/>
    </source>
</evidence>